<protein>
    <submittedName>
        <fullName evidence="1">Uncharacterized protein</fullName>
    </submittedName>
</protein>
<evidence type="ECO:0000313" key="2">
    <source>
        <dbReference type="Proteomes" id="UP000008148"/>
    </source>
</evidence>
<proteinExistence type="predicted"/>
<dbReference type="AlphaFoldDB" id="A8AGM7"/>
<dbReference type="KEGG" id="cko:CKO_01507"/>
<name>A8AGM7_CITK8</name>
<dbReference type="HOGENOM" id="CLU_3005866_0_0_6"/>
<gene>
    <name evidence="1" type="ordered locus">CKO_01507</name>
</gene>
<sequence length="56" mass="6627">MPWTLLELTEDERRRLILAAEIYTETQPAFWRLTGQYARLSGKEIEAMDYPCQLAH</sequence>
<keyword evidence="2" id="KW-1185">Reference proteome</keyword>
<evidence type="ECO:0000313" key="1">
    <source>
        <dbReference type="EMBL" id="ABV12640.1"/>
    </source>
</evidence>
<accession>A8AGM7</accession>
<dbReference type="EMBL" id="CP000822">
    <property type="protein sequence ID" value="ABV12640.1"/>
    <property type="molecule type" value="Genomic_DNA"/>
</dbReference>
<dbReference type="STRING" id="290338.CKO_01507"/>
<dbReference type="Proteomes" id="UP000008148">
    <property type="component" value="Chromosome"/>
</dbReference>
<reference evidence="1 2" key="1">
    <citation type="submission" date="2007-08" db="EMBL/GenBank/DDBJ databases">
        <authorList>
            <consortium name="The Citrobacter koseri Genome Sequencing Project"/>
            <person name="McClelland M."/>
            <person name="Sanderson E.K."/>
            <person name="Porwollik S."/>
            <person name="Spieth J."/>
            <person name="Clifton W.S."/>
            <person name="Latreille P."/>
            <person name="Courtney L."/>
            <person name="Wang C."/>
            <person name="Pepin K."/>
            <person name="Bhonagiri V."/>
            <person name="Nash W."/>
            <person name="Johnson M."/>
            <person name="Thiruvilangam P."/>
            <person name="Wilson R."/>
        </authorList>
    </citation>
    <scope>NUCLEOTIDE SEQUENCE [LARGE SCALE GENOMIC DNA]</scope>
    <source>
        <strain evidence="2">ATCC BAA-895 / CDC 4225-83 / SGSC4696</strain>
    </source>
</reference>
<organism evidence="1 2">
    <name type="scientific">Citrobacter koseri (strain ATCC BAA-895 / CDC 4225-83 / SGSC4696)</name>
    <dbReference type="NCBI Taxonomy" id="290338"/>
    <lineage>
        <taxon>Bacteria</taxon>
        <taxon>Pseudomonadati</taxon>
        <taxon>Pseudomonadota</taxon>
        <taxon>Gammaproteobacteria</taxon>
        <taxon>Enterobacterales</taxon>
        <taxon>Enterobacteriaceae</taxon>
        <taxon>Citrobacter</taxon>
    </lineage>
</organism>